<protein>
    <submittedName>
        <fullName evidence="1">Uncharacterized protein</fullName>
    </submittedName>
</protein>
<organism evidence="1 2">
    <name type="scientific">Francisella salimarina</name>
    <dbReference type="NCBI Taxonomy" id="2599927"/>
    <lineage>
        <taxon>Bacteria</taxon>
        <taxon>Pseudomonadati</taxon>
        <taxon>Pseudomonadota</taxon>
        <taxon>Gammaproteobacteria</taxon>
        <taxon>Thiotrichales</taxon>
        <taxon>Francisellaceae</taxon>
        <taxon>Francisella</taxon>
    </lineage>
</organism>
<gene>
    <name evidence="1" type="ORF">KQR59_03355</name>
</gene>
<evidence type="ECO:0000313" key="1">
    <source>
        <dbReference type="EMBL" id="QWU99926.1"/>
    </source>
</evidence>
<accession>A0AAJ4TLK8</accession>
<dbReference type="Proteomes" id="UP000683421">
    <property type="component" value="Chromosome"/>
</dbReference>
<name>A0AAJ4TLK8_9GAMM</name>
<dbReference type="KEGG" id="fsr:KQR59_03355"/>
<keyword evidence="2" id="KW-1185">Reference proteome</keyword>
<dbReference type="EMBL" id="CP076680">
    <property type="protein sequence ID" value="QWU99926.1"/>
    <property type="molecule type" value="Genomic_DNA"/>
</dbReference>
<dbReference type="AlphaFoldDB" id="A0AAJ4TLK8"/>
<proteinExistence type="predicted"/>
<dbReference type="RefSeq" id="WP_216692571.1">
    <property type="nucleotide sequence ID" value="NZ_CP076680.1"/>
</dbReference>
<sequence>MSIKVIPEKIANIESHKTRKKITDSTYANKTLIARASNLKTTVEVANKELQKLNIPYLKDTSLVFYSPVKIIVKSDKEILKSKIKELHSQFITKLNQTTMFSRVEKIELIIEQPTNFYAKTNNKKLINKVAKKALEKIKQEIGESEN</sequence>
<evidence type="ECO:0000313" key="2">
    <source>
        <dbReference type="Proteomes" id="UP000683421"/>
    </source>
</evidence>
<reference evidence="1 2" key="1">
    <citation type="submission" date="2021-06" db="EMBL/GenBank/DDBJ databases">
        <title>Ulceroglandular infection and bacteremia caused by Francisella salimarina in an immunocompromised patient, France.</title>
        <authorList>
            <person name="Hennebique A."/>
            <person name="Caspar Y."/>
            <person name="Maurin M."/>
            <person name="Boisset S."/>
            <person name="Pelloux I."/>
            <person name="Gallego-Hernanz M.P."/>
            <person name="Burucoa C."/>
            <person name="Cazenave-Roblot F."/>
            <person name="Plouzeau C."/>
            <person name="Rammaert B."/>
        </authorList>
    </citation>
    <scope>NUCLEOTIDE SEQUENCE [LARGE SCALE GENOMIC DNA]</scope>
    <source>
        <strain evidence="1 2">CHUGA-F75</strain>
    </source>
</reference>